<name>A0ABT8TE17_9GAMM</name>
<comment type="cofactor">
    <cofactor evidence="1">
        <name>Zn(2+)</name>
        <dbReference type="ChEBI" id="CHEBI:29105"/>
    </cofactor>
</comment>
<dbReference type="InterPro" id="IPR036874">
    <property type="entry name" value="Carbonic_anhydrase_sf"/>
</dbReference>
<dbReference type="PANTHER" id="PTHR11002:SF76">
    <property type="entry name" value="CARBONIC ANHYDRASE"/>
    <property type="match status" value="1"/>
</dbReference>
<dbReference type="NCBIfam" id="NF007756">
    <property type="entry name" value="PRK10437.1"/>
    <property type="match status" value="1"/>
</dbReference>
<keyword evidence="4" id="KW-0479">Metal-binding</keyword>
<gene>
    <name evidence="9" type="primary">can</name>
    <name evidence="9" type="ORF">QWI16_06725</name>
</gene>
<evidence type="ECO:0000256" key="5">
    <source>
        <dbReference type="ARBA" id="ARBA00022833"/>
    </source>
</evidence>
<dbReference type="Proteomes" id="UP001168380">
    <property type="component" value="Unassembled WGS sequence"/>
</dbReference>
<organism evidence="9 10">
    <name type="scientific">Gilvimarinus algae</name>
    <dbReference type="NCBI Taxonomy" id="3058037"/>
    <lineage>
        <taxon>Bacteria</taxon>
        <taxon>Pseudomonadati</taxon>
        <taxon>Pseudomonadota</taxon>
        <taxon>Gammaproteobacteria</taxon>
        <taxon>Cellvibrionales</taxon>
        <taxon>Cellvibrionaceae</taxon>
        <taxon>Gilvimarinus</taxon>
    </lineage>
</organism>
<dbReference type="InterPro" id="IPR015892">
    <property type="entry name" value="Carbonic_anhydrase_CS"/>
</dbReference>
<proteinExistence type="inferred from homology"/>
<dbReference type="PROSITE" id="PS00705">
    <property type="entry name" value="PROK_CO2_ANHYDRASE_2"/>
    <property type="match status" value="1"/>
</dbReference>
<evidence type="ECO:0000256" key="8">
    <source>
        <dbReference type="RuleBase" id="RU003956"/>
    </source>
</evidence>
<evidence type="ECO:0000313" key="9">
    <source>
        <dbReference type="EMBL" id="MDO3381865.1"/>
    </source>
</evidence>
<evidence type="ECO:0000313" key="10">
    <source>
        <dbReference type="Proteomes" id="UP001168380"/>
    </source>
</evidence>
<keyword evidence="10" id="KW-1185">Reference proteome</keyword>
<dbReference type="PROSITE" id="PS00704">
    <property type="entry name" value="PROK_CO2_ANHYDRASE_1"/>
    <property type="match status" value="1"/>
</dbReference>
<evidence type="ECO:0000256" key="4">
    <source>
        <dbReference type="ARBA" id="ARBA00022723"/>
    </source>
</evidence>
<dbReference type="Pfam" id="PF00484">
    <property type="entry name" value="Pro_CA"/>
    <property type="match status" value="1"/>
</dbReference>
<protein>
    <recommendedName>
        <fullName evidence="3 8">Carbonic anhydrase</fullName>
        <ecNumber evidence="3 8">4.2.1.1</ecNumber>
    </recommendedName>
    <alternativeName>
        <fullName evidence="8">Carbonate dehydratase</fullName>
    </alternativeName>
</protein>
<dbReference type="EC" id="4.2.1.1" evidence="3 8"/>
<dbReference type="Gene3D" id="3.40.1050.10">
    <property type="entry name" value="Carbonic anhydrase"/>
    <property type="match status" value="1"/>
</dbReference>
<reference evidence="9" key="1">
    <citation type="submission" date="2023-07" db="EMBL/GenBank/DDBJ databases">
        <title>Gilvimarinus algae sp. nov., isolated from the surface of Kelp.</title>
        <authorList>
            <person name="Sun Y.Y."/>
            <person name="Gong Y."/>
            <person name="Du Z.J."/>
        </authorList>
    </citation>
    <scope>NUCLEOTIDE SEQUENCE</scope>
    <source>
        <strain evidence="9">SDUM040014</strain>
    </source>
</reference>
<comment type="catalytic activity">
    <reaction evidence="7 8">
        <text>hydrogencarbonate + H(+) = CO2 + H2O</text>
        <dbReference type="Rhea" id="RHEA:10748"/>
        <dbReference type="ChEBI" id="CHEBI:15377"/>
        <dbReference type="ChEBI" id="CHEBI:15378"/>
        <dbReference type="ChEBI" id="CHEBI:16526"/>
        <dbReference type="ChEBI" id="CHEBI:17544"/>
        <dbReference type="EC" id="4.2.1.1"/>
    </reaction>
</comment>
<evidence type="ECO:0000256" key="1">
    <source>
        <dbReference type="ARBA" id="ARBA00001947"/>
    </source>
</evidence>
<dbReference type="PANTHER" id="PTHR11002">
    <property type="entry name" value="CARBONIC ANHYDRASE"/>
    <property type="match status" value="1"/>
</dbReference>
<accession>A0ABT8TE17</accession>
<dbReference type="SUPFAM" id="SSF53056">
    <property type="entry name" value="beta-carbonic anhydrase, cab"/>
    <property type="match status" value="1"/>
</dbReference>
<dbReference type="InterPro" id="IPR001765">
    <property type="entry name" value="Carbonic_anhydrase"/>
</dbReference>
<comment type="function">
    <text evidence="8">Reversible hydration of carbon dioxide.</text>
</comment>
<dbReference type="EMBL" id="JAULRT010000047">
    <property type="protein sequence ID" value="MDO3381865.1"/>
    <property type="molecule type" value="Genomic_DNA"/>
</dbReference>
<evidence type="ECO:0000256" key="7">
    <source>
        <dbReference type="ARBA" id="ARBA00048348"/>
    </source>
</evidence>
<dbReference type="RefSeq" id="WP_302712021.1">
    <property type="nucleotide sequence ID" value="NZ_JAULRT010000047.1"/>
</dbReference>
<keyword evidence="6 8" id="KW-0456">Lyase</keyword>
<dbReference type="SMART" id="SM00947">
    <property type="entry name" value="Pro_CA"/>
    <property type="match status" value="1"/>
</dbReference>
<evidence type="ECO:0000256" key="2">
    <source>
        <dbReference type="ARBA" id="ARBA00006217"/>
    </source>
</evidence>
<sequence length="209" mass="24100">MSDLDYLFKQNAEWAEKIKAEDPEFFAKLSQQQTPEFLWIGCSDSRVPANQIVGLMPGDIFVHRNVANLVVHTDLNCLSVMQFAVEVLKVKHIMVTGHYGCGGVKAAMQNQQVGIVDYWIRNIRDVYFNHQQELENIADEEQRLERLCEFNVMQQVANVSHTNIVQNAWQRGQDLTIHGWCYSIKDGIIRQLMEPIDSLDEVSSRYRLS</sequence>
<comment type="similarity">
    <text evidence="2 8">Belongs to the beta-class carbonic anhydrase family.</text>
</comment>
<evidence type="ECO:0000256" key="6">
    <source>
        <dbReference type="ARBA" id="ARBA00023239"/>
    </source>
</evidence>
<dbReference type="CDD" id="cd00883">
    <property type="entry name" value="beta_CA_cladeA"/>
    <property type="match status" value="1"/>
</dbReference>
<keyword evidence="5 8" id="KW-0862">Zinc</keyword>
<evidence type="ECO:0000256" key="3">
    <source>
        <dbReference type="ARBA" id="ARBA00012925"/>
    </source>
</evidence>
<comment type="caution">
    <text evidence="9">The sequence shown here is derived from an EMBL/GenBank/DDBJ whole genome shotgun (WGS) entry which is preliminary data.</text>
</comment>